<feature type="domain" description="2EXR" evidence="1">
    <location>
        <begin position="7"/>
        <end position="100"/>
    </location>
</feature>
<dbReference type="GeneID" id="28842687"/>
<name>A0A1B8G998_9PEZI</name>
<dbReference type="STRING" id="342668.A0A1B8G998"/>
<organism evidence="2 3">
    <name type="scientific">Pseudogymnoascus verrucosus</name>
    <dbReference type="NCBI Taxonomy" id="342668"/>
    <lineage>
        <taxon>Eukaryota</taxon>
        <taxon>Fungi</taxon>
        <taxon>Dikarya</taxon>
        <taxon>Ascomycota</taxon>
        <taxon>Pezizomycotina</taxon>
        <taxon>Leotiomycetes</taxon>
        <taxon>Thelebolales</taxon>
        <taxon>Thelebolaceae</taxon>
        <taxon>Pseudogymnoascus</taxon>
    </lineage>
</organism>
<dbReference type="InterPro" id="IPR045518">
    <property type="entry name" value="2EXR"/>
</dbReference>
<keyword evidence="3" id="KW-1185">Reference proteome</keyword>
<dbReference type="EMBL" id="KV460268">
    <property type="protein sequence ID" value="OBT92381.1"/>
    <property type="molecule type" value="Genomic_DNA"/>
</dbReference>
<dbReference type="PANTHER" id="PTHR35910">
    <property type="entry name" value="2EXR DOMAIN-CONTAINING PROTEIN"/>
    <property type="match status" value="1"/>
</dbReference>
<evidence type="ECO:0000313" key="2">
    <source>
        <dbReference type="EMBL" id="OBT92381.1"/>
    </source>
</evidence>
<dbReference type="RefSeq" id="XP_018126114.1">
    <property type="nucleotide sequence ID" value="XM_018278715.2"/>
</dbReference>
<accession>A0A1B8G998</accession>
<dbReference type="OrthoDB" id="3540486at2759"/>
<reference evidence="2 3" key="1">
    <citation type="submission" date="2016-03" db="EMBL/GenBank/DDBJ databases">
        <title>Comparative genomics of Pseudogymnoascus destructans, the fungus causing white-nose syndrome of bats.</title>
        <authorList>
            <person name="Palmer J.M."/>
            <person name="Drees K.P."/>
            <person name="Foster J.T."/>
            <person name="Lindner D.L."/>
        </authorList>
    </citation>
    <scope>NUCLEOTIDE SEQUENCE [LARGE SCALE GENOMIC DNA]</scope>
    <source>
        <strain evidence="2 3">UAMH 10579</strain>
    </source>
</reference>
<dbReference type="Pfam" id="PF20150">
    <property type="entry name" value="2EXR"/>
    <property type="match status" value="1"/>
</dbReference>
<dbReference type="AlphaFoldDB" id="A0A1B8G998"/>
<reference evidence="3" key="2">
    <citation type="journal article" date="2018" name="Nat. Commun.">
        <title>Extreme sensitivity to ultraviolet light in the fungal pathogen causing white-nose syndrome of bats.</title>
        <authorList>
            <person name="Palmer J.M."/>
            <person name="Drees K.P."/>
            <person name="Foster J.T."/>
            <person name="Lindner D.L."/>
        </authorList>
    </citation>
    <scope>NUCLEOTIDE SEQUENCE [LARGE SCALE GENOMIC DNA]</scope>
    <source>
        <strain evidence="3">UAMH 10579</strain>
    </source>
</reference>
<evidence type="ECO:0000259" key="1">
    <source>
        <dbReference type="Pfam" id="PF20150"/>
    </source>
</evidence>
<proteinExistence type="predicted"/>
<dbReference type="PANTHER" id="PTHR35910:SF1">
    <property type="entry name" value="2EXR DOMAIN-CONTAINING PROTEIN"/>
    <property type="match status" value="1"/>
</dbReference>
<evidence type="ECO:0000313" key="3">
    <source>
        <dbReference type="Proteomes" id="UP000091956"/>
    </source>
</evidence>
<gene>
    <name evidence="2" type="ORF">VE01_09301</name>
</gene>
<protein>
    <recommendedName>
        <fullName evidence="1">2EXR domain-containing protein</fullName>
    </recommendedName>
</protein>
<sequence length="387" mass="44874">MSTRDSFPQFSRLPLELRCLIWFHCLPRRIAEEDIPYTLLDGKRSRQACWPNRTTFKNARVPYVAAVSREARQTVFEWGQHQKSQDDTSLETIWLQPKIDLALHLNWTRRRNHAFYQVYDAYVPGYDETPLVMLIYRARWDYGMRISLVGDVIHPFDVGELMIDTATTTNNSPPSDSEPVASATPSIPITEVQDERAEDIYHIVAFAEDQTIYLTLVAISLHVDKAAALASGLFGLLGDALVQTVDFDDVPRLRQFYKLYNSDPTLKEAEPHVEKLFNVILSGEFHAAVLSWEKKIRWLLQVAAWKRIQKDQPESFGDTNPALVWKPPVPKEQRYMRMDEYMPDEENSWWGEYAGVQTPKVMPQVMARLCDNQCYREERQPEKFGDV</sequence>
<dbReference type="Proteomes" id="UP000091956">
    <property type="component" value="Unassembled WGS sequence"/>
</dbReference>